<feature type="domain" description="DUF7136" evidence="2">
    <location>
        <begin position="24"/>
        <end position="222"/>
    </location>
</feature>
<keyword evidence="4" id="KW-1185">Reference proteome</keyword>
<proteinExistence type="predicted"/>
<reference evidence="3 4" key="1">
    <citation type="submission" date="2024-07" db="EMBL/GenBank/DDBJ databases">
        <title>Section-level genome sequencing and comparative genomics of Aspergillus sections Usti and Cavernicolus.</title>
        <authorList>
            <consortium name="Lawrence Berkeley National Laboratory"/>
            <person name="Nybo J.L."/>
            <person name="Vesth T.C."/>
            <person name="Theobald S."/>
            <person name="Frisvad J.C."/>
            <person name="Larsen T.O."/>
            <person name="Kjaerboelling I."/>
            <person name="Rothschild-Mancinelli K."/>
            <person name="Lyhne E.K."/>
            <person name="Kogle M.E."/>
            <person name="Barry K."/>
            <person name="Clum A."/>
            <person name="Na H."/>
            <person name="Ledsgaard L."/>
            <person name="Lin J."/>
            <person name="Lipzen A."/>
            <person name="Kuo A."/>
            <person name="Riley R."/>
            <person name="Mondo S."/>
            <person name="Labutti K."/>
            <person name="Haridas S."/>
            <person name="Pangalinan J."/>
            <person name="Salamov A.A."/>
            <person name="Simmons B.A."/>
            <person name="Magnuson J.K."/>
            <person name="Chen J."/>
            <person name="Drula E."/>
            <person name="Henrissat B."/>
            <person name="Wiebenga A."/>
            <person name="Lubbers R.J."/>
            <person name="Gomes A.C."/>
            <person name="Makela M.R."/>
            <person name="Stajich J."/>
            <person name="Grigoriev I.V."/>
            <person name="Mortensen U.H."/>
            <person name="De Vries R.P."/>
            <person name="Baker S.E."/>
            <person name="Andersen M.R."/>
        </authorList>
    </citation>
    <scope>NUCLEOTIDE SEQUENCE [LARGE SCALE GENOMIC DNA]</scope>
    <source>
        <strain evidence="3 4">CBS 123904</strain>
    </source>
</reference>
<dbReference type="InterPro" id="IPR055560">
    <property type="entry name" value="DUF7136"/>
</dbReference>
<dbReference type="EMBL" id="JBFXLU010000026">
    <property type="protein sequence ID" value="KAL2852067.1"/>
    <property type="molecule type" value="Genomic_DNA"/>
</dbReference>
<keyword evidence="1" id="KW-0732">Signal</keyword>
<feature type="chain" id="PRO_5047404804" description="DUF7136 domain-containing protein" evidence="1">
    <location>
        <begin position="22"/>
        <end position="263"/>
    </location>
</feature>
<accession>A0ABR4KIG3</accession>
<name>A0ABR4KIG3_9EURO</name>
<gene>
    <name evidence="3" type="ORF">BJY01DRAFT_260143</name>
</gene>
<protein>
    <recommendedName>
        <fullName evidence="2">DUF7136 domain-containing protein</fullName>
    </recommendedName>
</protein>
<organism evidence="3 4">
    <name type="scientific">Aspergillus pseudoustus</name>
    <dbReference type="NCBI Taxonomy" id="1810923"/>
    <lineage>
        <taxon>Eukaryota</taxon>
        <taxon>Fungi</taxon>
        <taxon>Dikarya</taxon>
        <taxon>Ascomycota</taxon>
        <taxon>Pezizomycotina</taxon>
        <taxon>Eurotiomycetes</taxon>
        <taxon>Eurotiomycetidae</taxon>
        <taxon>Eurotiales</taxon>
        <taxon>Aspergillaceae</taxon>
        <taxon>Aspergillus</taxon>
        <taxon>Aspergillus subgen. Nidulantes</taxon>
    </lineage>
</organism>
<feature type="signal peptide" evidence="1">
    <location>
        <begin position="1"/>
        <end position="21"/>
    </location>
</feature>
<sequence>MARLLPTIAAACLALITPVLGISYPTTIEVDLIFPRNETYDNMTGFPIVFALQNADAAGTFGWNIDWEFVWLDGDEDEKFLDSYSGPWITDSTTLNDFRYIGDDAMLLAGRVYHENGYYLRPGTYAVYWTYDTAICYGSGRTTYIDGGYTVATASLASERLIFTVVADGSGLGFEIPVGECPAYAGQWTAKSGTATDCPNNAANSTAEPDPCAAQISQDQISCLQDWFGGSNESEVCTSSLERWDVLGESGEASGVGYLCSHT</sequence>
<dbReference type="Pfam" id="PF23584">
    <property type="entry name" value="DUF7136"/>
    <property type="match status" value="1"/>
</dbReference>
<evidence type="ECO:0000313" key="3">
    <source>
        <dbReference type="EMBL" id="KAL2852067.1"/>
    </source>
</evidence>
<dbReference type="Proteomes" id="UP001610446">
    <property type="component" value="Unassembled WGS sequence"/>
</dbReference>
<evidence type="ECO:0000256" key="1">
    <source>
        <dbReference type="SAM" id="SignalP"/>
    </source>
</evidence>
<evidence type="ECO:0000313" key="4">
    <source>
        <dbReference type="Proteomes" id="UP001610446"/>
    </source>
</evidence>
<evidence type="ECO:0000259" key="2">
    <source>
        <dbReference type="Pfam" id="PF23584"/>
    </source>
</evidence>
<comment type="caution">
    <text evidence="3">The sequence shown here is derived from an EMBL/GenBank/DDBJ whole genome shotgun (WGS) entry which is preliminary data.</text>
</comment>